<dbReference type="EMBL" id="FNBC01000033">
    <property type="protein sequence ID" value="SDF22598.1"/>
    <property type="molecule type" value="Genomic_DNA"/>
</dbReference>
<dbReference type="AlphaFoldDB" id="A0A1G7JCH0"/>
<name>A0A1G7JCH0_9DEIN</name>
<evidence type="ECO:0000313" key="1">
    <source>
        <dbReference type="EMBL" id="SDF22598.1"/>
    </source>
</evidence>
<proteinExistence type="predicted"/>
<gene>
    <name evidence="1" type="ORF">SAMN04488243_13314</name>
</gene>
<protein>
    <submittedName>
        <fullName evidence="1">Uncharacterized protein</fullName>
    </submittedName>
</protein>
<reference evidence="2" key="1">
    <citation type="submission" date="2016-10" db="EMBL/GenBank/DDBJ databases">
        <authorList>
            <person name="Varghese N."/>
            <person name="Submissions S."/>
        </authorList>
    </citation>
    <scope>NUCLEOTIDE SEQUENCE [LARGE SCALE GENOMIC DNA]</scope>
    <source>
        <strain evidence="2">CGMCC 1.6992</strain>
    </source>
</reference>
<accession>A0A1G7JCH0</accession>
<dbReference type="STRING" id="482827.SAMN04488243_13314"/>
<evidence type="ECO:0000313" key="2">
    <source>
        <dbReference type="Proteomes" id="UP000199446"/>
    </source>
</evidence>
<organism evidence="1 2">
    <name type="scientific">Thermus arciformis</name>
    <dbReference type="NCBI Taxonomy" id="482827"/>
    <lineage>
        <taxon>Bacteria</taxon>
        <taxon>Thermotogati</taxon>
        <taxon>Deinococcota</taxon>
        <taxon>Deinococci</taxon>
        <taxon>Thermales</taxon>
        <taxon>Thermaceae</taxon>
        <taxon>Thermus</taxon>
    </lineage>
</organism>
<dbReference type="RefSeq" id="WP_241374258.1">
    <property type="nucleotide sequence ID" value="NZ_FNBC01000033.1"/>
</dbReference>
<dbReference type="Proteomes" id="UP000199446">
    <property type="component" value="Unassembled WGS sequence"/>
</dbReference>
<keyword evidence="2" id="KW-1185">Reference proteome</keyword>
<sequence length="143" mass="16501">MPEGKVATRGKALWARLLRSWALWFLLALSLVRVVEVEGGGQRAYLALFPWEEARVEFLNSVTGRPVLLEFRPFFRFQDFRAYTDPETEAYYTAGAYSWNAALARERRKELASCSETGLALRLGRRWFQAEGGCLRVRLLWPP</sequence>